<dbReference type="Proteomes" id="UP000887013">
    <property type="component" value="Unassembled WGS sequence"/>
</dbReference>
<feature type="region of interest" description="Disordered" evidence="1">
    <location>
        <begin position="339"/>
        <end position="407"/>
    </location>
</feature>
<feature type="region of interest" description="Disordered" evidence="1">
    <location>
        <begin position="254"/>
        <end position="292"/>
    </location>
</feature>
<protein>
    <submittedName>
        <fullName evidence="2">Uncharacterized protein</fullName>
    </submittedName>
</protein>
<proteinExistence type="predicted"/>
<evidence type="ECO:0000313" key="3">
    <source>
        <dbReference type="Proteomes" id="UP000887013"/>
    </source>
</evidence>
<keyword evidence="3" id="KW-1185">Reference proteome</keyword>
<comment type="caution">
    <text evidence="2">The sequence shown here is derived from an EMBL/GenBank/DDBJ whole genome shotgun (WGS) entry which is preliminary data.</text>
</comment>
<accession>A0A8X6PB35</accession>
<name>A0A8X6PB35_NEPPI</name>
<organism evidence="2 3">
    <name type="scientific">Nephila pilipes</name>
    <name type="common">Giant wood spider</name>
    <name type="synonym">Nephila maculata</name>
    <dbReference type="NCBI Taxonomy" id="299642"/>
    <lineage>
        <taxon>Eukaryota</taxon>
        <taxon>Metazoa</taxon>
        <taxon>Ecdysozoa</taxon>
        <taxon>Arthropoda</taxon>
        <taxon>Chelicerata</taxon>
        <taxon>Arachnida</taxon>
        <taxon>Araneae</taxon>
        <taxon>Araneomorphae</taxon>
        <taxon>Entelegynae</taxon>
        <taxon>Araneoidea</taxon>
        <taxon>Nephilidae</taxon>
        <taxon>Nephila</taxon>
    </lineage>
</organism>
<sequence length="537" mass="60910">MRVTILKAVSPIRSFTINVRKMTNILFCVTYLITIQYVLCQIIDDTVSDSSGRLNSNRRRIPDSVSTFLSELGDLFLNIDETFSRQTAPKVDTEDRMKERMYGRPRSGSDYFERIRQNYRDIQRRVGESLGILDFRMSSNLGSVNVQSKDSKSAVDVSLPFLPIKLSLNSNPTLKDSTQADDSVQVVTTDFGTFLEEQNVPHFVSNIKVGSTEIDMESNLASTLPPDVSTTIEQFNDEMNSEHNQNQNHLTEIEGSNHDSKEESIPDTLDREFSPRLGRDFGSTEPSVTEDSTIAGRILGDVLYSESTFDKIMKRVMKDKKWIIDSDLVPSRIVEKVKRASEKVSSPNGEVSMAKDDIQKHEDHTGTSPAQDEKVDHPIESNLKKRQSLRPLNNNFEKRRRHETETKLNLSPQLIKESQPLIMNNEPNTFSKEKVILAFTPDGVPLKLRMGPEIRNPLKFLHKVLSTYDISLNIPVGSYDDIDPAGKEVLQLGTGNGGTMTRALYMNLSDQFQLDSLIRTLRLSKLQQEKKMKNEER</sequence>
<dbReference type="EMBL" id="BMAW01066541">
    <property type="protein sequence ID" value="GFT55398.1"/>
    <property type="molecule type" value="Genomic_DNA"/>
</dbReference>
<dbReference type="OrthoDB" id="6434317at2759"/>
<feature type="compositionally biased region" description="Basic and acidic residues" evidence="1">
    <location>
        <begin position="353"/>
        <end position="383"/>
    </location>
</feature>
<evidence type="ECO:0000256" key="1">
    <source>
        <dbReference type="SAM" id="MobiDB-lite"/>
    </source>
</evidence>
<dbReference type="AlphaFoldDB" id="A0A8X6PB35"/>
<reference evidence="2" key="1">
    <citation type="submission" date="2020-08" db="EMBL/GenBank/DDBJ databases">
        <title>Multicomponent nature underlies the extraordinary mechanical properties of spider dragline silk.</title>
        <authorList>
            <person name="Kono N."/>
            <person name="Nakamura H."/>
            <person name="Mori M."/>
            <person name="Yoshida Y."/>
            <person name="Ohtoshi R."/>
            <person name="Malay A.D."/>
            <person name="Moran D.A.P."/>
            <person name="Tomita M."/>
            <person name="Numata K."/>
            <person name="Arakawa K."/>
        </authorList>
    </citation>
    <scope>NUCLEOTIDE SEQUENCE</scope>
</reference>
<evidence type="ECO:0000313" key="2">
    <source>
        <dbReference type="EMBL" id="GFT55398.1"/>
    </source>
</evidence>
<feature type="compositionally biased region" description="Basic and acidic residues" evidence="1">
    <location>
        <begin position="254"/>
        <end position="279"/>
    </location>
</feature>
<gene>
    <name evidence="2" type="primary">AVEN_58704_1</name>
    <name evidence="2" type="ORF">NPIL_127371</name>
</gene>